<dbReference type="PANTHER" id="PTHR10589:SF17">
    <property type="entry name" value="UBIQUITIN CARBOXYL-TERMINAL HYDROLASE"/>
    <property type="match status" value="1"/>
</dbReference>
<evidence type="ECO:0000256" key="4">
    <source>
        <dbReference type="ARBA" id="ARBA00022786"/>
    </source>
</evidence>
<gene>
    <name evidence="10" type="ORF">SLS58_001312</name>
</gene>
<evidence type="ECO:0000256" key="3">
    <source>
        <dbReference type="ARBA" id="ARBA00022670"/>
    </source>
</evidence>
<feature type="domain" description="UCH catalytic" evidence="9">
    <location>
        <begin position="12"/>
        <end position="241"/>
    </location>
</feature>
<proteinExistence type="inferred from homology"/>
<dbReference type="SUPFAM" id="SSF54001">
    <property type="entry name" value="Cysteine proteinases"/>
    <property type="match status" value="1"/>
</dbReference>
<dbReference type="EMBL" id="JAKEKT020000005">
    <property type="protein sequence ID" value="KAL1649936.1"/>
    <property type="molecule type" value="Genomic_DNA"/>
</dbReference>
<dbReference type="EC" id="3.4.19.12" evidence="8"/>
<name>A0ABR3U3D3_9PEZI</name>
<dbReference type="Proteomes" id="UP001521184">
    <property type="component" value="Unassembled WGS sequence"/>
</dbReference>
<dbReference type="CDD" id="cd09616">
    <property type="entry name" value="Peptidase_C12_UCH_L1_L3"/>
    <property type="match status" value="1"/>
</dbReference>
<sequence length="244" mass="26330">MSTSKIIDGKKYFIPLENNPEVFSHLIRALGVSPQLGFHDVYSLDEPDLLALVPRPALALIFIAPGKIYHAARDDEAARTPLYDESGEAQPVLWMQQTIGEACGLMALLHAVCNGEARRYIAPGSLVDELRTKALPLGREERARLLYGSEALEKAHASAAVLGDTGAPELGTVAEGAFVCFVKGDDGHLWELAGYAQGPYDRGALGEEEDMLSERALRLGVRTFLEKAGGDARFSLVALAPSEK</sequence>
<dbReference type="InterPro" id="IPR038765">
    <property type="entry name" value="Papain-like_cys_pep_sf"/>
</dbReference>
<comment type="caution">
    <text evidence="7">Lacks conserved residue(s) required for the propagation of feature annotation.</text>
</comment>
<comment type="catalytic activity">
    <reaction evidence="1 8">
        <text>Thiol-dependent hydrolysis of ester, thioester, amide, peptide and isopeptide bonds formed by the C-terminal Gly of ubiquitin (a 76-residue protein attached to proteins as an intracellular targeting signal).</text>
        <dbReference type="EC" id="3.4.19.12"/>
    </reaction>
</comment>
<dbReference type="PANTHER" id="PTHR10589">
    <property type="entry name" value="UBIQUITIN CARBOXYL-TERMINAL HYDROLASE"/>
    <property type="match status" value="1"/>
</dbReference>
<evidence type="ECO:0000256" key="2">
    <source>
        <dbReference type="ARBA" id="ARBA00009326"/>
    </source>
</evidence>
<evidence type="ECO:0000256" key="8">
    <source>
        <dbReference type="RuleBase" id="RU361215"/>
    </source>
</evidence>
<keyword evidence="11" id="KW-1185">Reference proteome</keyword>
<comment type="similarity">
    <text evidence="2 7 8">Belongs to the peptidase C12 family.</text>
</comment>
<organism evidence="10 11">
    <name type="scientific">Diplodia intermedia</name>
    <dbReference type="NCBI Taxonomy" id="856260"/>
    <lineage>
        <taxon>Eukaryota</taxon>
        <taxon>Fungi</taxon>
        <taxon>Dikarya</taxon>
        <taxon>Ascomycota</taxon>
        <taxon>Pezizomycotina</taxon>
        <taxon>Dothideomycetes</taxon>
        <taxon>Dothideomycetes incertae sedis</taxon>
        <taxon>Botryosphaeriales</taxon>
        <taxon>Botryosphaeriaceae</taxon>
        <taxon>Diplodia</taxon>
    </lineage>
</organism>
<keyword evidence="6 8" id="KW-0788">Thiol protease</keyword>
<evidence type="ECO:0000256" key="6">
    <source>
        <dbReference type="ARBA" id="ARBA00022807"/>
    </source>
</evidence>
<evidence type="ECO:0000256" key="1">
    <source>
        <dbReference type="ARBA" id="ARBA00000707"/>
    </source>
</evidence>
<keyword evidence="4 8" id="KW-0833">Ubl conjugation pathway</keyword>
<keyword evidence="3 8" id="KW-0645">Protease</keyword>
<dbReference type="InterPro" id="IPR001578">
    <property type="entry name" value="Peptidase_C12_UCH"/>
</dbReference>
<evidence type="ECO:0000256" key="7">
    <source>
        <dbReference type="PROSITE-ProRule" id="PRU01393"/>
    </source>
</evidence>
<dbReference type="PROSITE" id="PS52048">
    <property type="entry name" value="UCH_DOMAIN"/>
    <property type="match status" value="1"/>
</dbReference>
<evidence type="ECO:0000313" key="11">
    <source>
        <dbReference type="Proteomes" id="UP001521184"/>
    </source>
</evidence>
<reference evidence="10 11" key="1">
    <citation type="journal article" date="2023" name="Plant Dis.">
        <title>First Report of Diplodia intermedia Causing Canker and Dieback Diseases on Apple Trees in Canada.</title>
        <authorList>
            <person name="Ellouze W."/>
            <person name="Ilyukhin E."/>
            <person name="Sulman M."/>
            <person name="Ali S."/>
        </authorList>
    </citation>
    <scope>NUCLEOTIDE SEQUENCE [LARGE SCALE GENOMIC DNA]</scope>
    <source>
        <strain evidence="10 11">M45-28</strain>
    </source>
</reference>
<evidence type="ECO:0000313" key="10">
    <source>
        <dbReference type="EMBL" id="KAL1649936.1"/>
    </source>
</evidence>
<dbReference type="PRINTS" id="PR00707">
    <property type="entry name" value="UBCTHYDRLASE"/>
</dbReference>
<evidence type="ECO:0000256" key="5">
    <source>
        <dbReference type="ARBA" id="ARBA00022801"/>
    </source>
</evidence>
<comment type="caution">
    <text evidence="10">The sequence shown here is derived from an EMBL/GenBank/DDBJ whole genome shotgun (WGS) entry which is preliminary data.</text>
</comment>
<dbReference type="Pfam" id="PF01088">
    <property type="entry name" value="Peptidase_C12"/>
    <property type="match status" value="1"/>
</dbReference>
<dbReference type="InterPro" id="IPR036959">
    <property type="entry name" value="Peptidase_C12_UCH_sf"/>
</dbReference>
<accession>A0ABR3U3D3</accession>
<protein>
    <recommendedName>
        <fullName evidence="8">Ubiquitin carboxyl-terminal hydrolase</fullName>
        <ecNumber evidence="8">3.4.19.12</ecNumber>
    </recommendedName>
</protein>
<evidence type="ECO:0000259" key="9">
    <source>
        <dbReference type="PROSITE" id="PS52048"/>
    </source>
</evidence>
<keyword evidence="5 8" id="KW-0378">Hydrolase</keyword>
<dbReference type="Gene3D" id="3.40.532.10">
    <property type="entry name" value="Peptidase C12, ubiquitin carboxyl-terminal hydrolase"/>
    <property type="match status" value="1"/>
</dbReference>